<dbReference type="InterPro" id="IPR000873">
    <property type="entry name" value="AMP-dep_synth/lig_dom"/>
</dbReference>
<feature type="non-terminal residue" evidence="3">
    <location>
        <position position="158"/>
    </location>
</feature>
<organism evidence="3 4">
    <name type="scientific">Polarella glacialis</name>
    <name type="common">Dinoflagellate</name>
    <dbReference type="NCBI Taxonomy" id="89957"/>
    <lineage>
        <taxon>Eukaryota</taxon>
        <taxon>Sar</taxon>
        <taxon>Alveolata</taxon>
        <taxon>Dinophyceae</taxon>
        <taxon>Suessiales</taxon>
        <taxon>Suessiaceae</taxon>
        <taxon>Polarella</taxon>
    </lineage>
</organism>
<comment type="caution">
    <text evidence="3">The sequence shown here is derived from an EMBL/GenBank/DDBJ whole genome shotgun (WGS) entry which is preliminary data.</text>
</comment>
<name>A0A813ENT5_POLGL</name>
<sequence length="158" mass="16678">MAASGQPIATFCGAVDAAAAVVPDLPAVVEDRSGASLSYGQLSDLSKRAAHGLLRAGVVSRCRRPVATCMRRGCDWYVVYVASSRLGTPLAGLSTDLRTDPSAAARRNRQLMEELEPQLLVLDVDAADNAPGEEEEAFGKLPPLGSCRLQDLLQVGIE</sequence>
<dbReference type="EMBL" id="CAJNNV010011070">
    <property type="protein sequence ID" value="CAE8599396.1"/>
    <property type="molecule type" value="Genomic_DNA"/>
</dbReference>
<dbReference type="OrthoDB" id="488671at2759"/>
<reference evidence="3" key="1">
    <citation type="submission" date="2021-02" db="EMBL/GenBank/DDBJ databases">
        <authorList>
            <person name="Dougan E. K."/>
            <person name="Rhodes N."/>
            <person name="Thang M."/>
            <person name="Chan C."/>
        </authorList>
    </citation>
    <scope>NUCLEOTIDE SEQUENCE</scope>
</reference>
<protein>
    <recommendedName>
        <fullName evidence="1">AMP-dependent synthetase/ligase domain-containing protein</fullName>
    </recommendedName>
</protein>
<dbReference type="EMBL" id="CAJNNV010000415">
    <property type="protein sequence ID" value="CAE8582524.1"/>
    <property type="molecule type" value="Genomic_DNA"/>
</dbReference>
<gene>
    <name evidence="2" type="ORF">PGLA1383_LOCUS1530</name>
    <name evidence="3" type="ORF">PGLA1383_LOCUS17744</name>
</gene>
<dbReference type="Proteomes" id="UP000654075">
    <property type="component" value="Unassembled WGS sequence"/>
</dbReference>
<feature type="domain" description="AMP-dependent synthetase/ligase" evidence="1">
    <location>
        <begin position="16"/>
        <end position="131"/>
    </location>
</feature>
<dbReference type="Pfam" id="PF00501">
    <property type="entry name" value="AMP-binding"/>
    <property type="match status" value="1"/>
</dbReference>
<keyword evidence="4" id="KW-1185">Reference proteome</keyword>
<accession>A0A813ENT5</accession>
<evidence type="ECO:0000259" key="1">
    <source>
        <dbReference type="Pfam" id="PF00501"/>
    </source>
</evidence>
<evidence type="ECO:0000313" key="3">
    <source>
        <dbReference type="EMBL" id="CAE8599396.1"/>
    </source>
</evidence>
<evidence type="ECO:0000313" key="4">
    <source>
        <dbReference type="Proteomes" id="UP000654075"/>
    </source>
</evidence>
<dbReference type="SUPFAM" id="SSF56801">
    <property type="entry name" value="Acetyl-CoA synthetase-like"/>
    <property type="match status" value="1"/>
</dbReference>
<proteinExistence type="predicted"/>
<dbReference type="Gene3D" id="3.40.50.980">
    <property type="match status" value="1"/>
</dbReference>
<dbReference type="AlphaFoldDB" id="A0A813ENT5"/>
<evidence type="ECO:0000313" key="2">
    <source>
        <dbReference type="EMBL" id="CAE8582524.1"/>
    </source>
</evidence>